<dbReference type="InterPro" id="IPR050250">
    <property type="entry name" value="Macrolide_Exporter_MacB"/>
</dbReference>
<evidence type="ECO:0000256" key="5">
    <source>
        <dbReference type="ARBA" id="ARBA00023136"/>
    </source>
</evidence>
<dbReference type="PANTHER" id="PTHR30572:SF18">
    <property type="entry name" value="ABC-TYPE MACROLIDE FAMILY EXPORT SYSTEM PERMEASE COMPONENT 2"/>
    <property type="match status" value="1"/>
</dbReference>
<evidence type="ECO:0000256" key="4">
    <source>
        <dbReference type="ARBA" id="ARBA00022989"/>
    </source>
</evidence>
<feature type="domain" description="ABC3 transporter permease C-terminal" evidence="7">
    <location>
        <begin position="679"/>
        <end position="792"/>
    </location>
</feature>
<proteinExistence type="predicted"/>
<evidence type="ECO:0000256" key="1">
    <source>
        <dbReference type="ARBA" id="ARBA00004651"/>
    </source>
</evidence>
<dbReference type="RefSeq" id="WP_131956491.1">
    <property type="nucleotide sequence ID" value="NZ_SMFL01000001.1"/>
</dbReference>
<name>A0A4R5E2S1_9BACT</name>
<feature type="domain" description="MacB-like periplasmic core" evidence="8">
    <location>
        <begin position="20"/>
        <end position="246"/>
    </location>
</feature>
<evidence type="ECO:0000256" key="6">
    <source>
        <dbReference type="SAM" id="Phobius"/>
    </source>
</evidence>
<sequence>MLQNYLKIALRNLRINRTYTILNVAGLSMGMTGAILIFLFLQNHLSTDRHQPGFDRLYRLVLNLHLDEGIEYSSDTSVPLAGALAMDYSQIEKVGFIKKIPVATLLSIYQNETRRFTEKENVVFADQGFMEIFKFNVLEGNLNGIMKEPYAAVISEKVARKYFGLTNVVGKILRLDNATDLRIAGVLKESQNPTDLKFDVYISLPTIKKIEPAYDLDNFGWLSSRNQIFIRLVPGADFKSVEKLIKTNGTKYYAETARYYEHKLQPLSEVHFDERYGGKIRRPILIILVVVGLFLLFIACINFINLATAQAIKRAKEIGVRKVLGSTRRQLFWQFMSETALLTLFSAFVTLLLVALLLPVLNNWTQTQDFYFGMVFQLQFLFCWSLTILSVIPIAGFYPAVIISGFNPITALKGKLGTKQIGGLGLRRSLIVAQLLIAQILVIGTLVLILQLKYFKNADLGFDQNAVLTVQLPNKNSKQKINGSLRNSLLQFADIKSVAYQYEAPTSSMGFGGQVKFDKSADWEKFVIRERYGDENYISTYKMKLIAGRSFTDRDSLKEFVVNEELMFKLGITDPQKVLGKMLNTGMGDLKGRIVGVVKSFHLKSLQVAVEPCVIFAKPAQYKEIAIKLNTKDFGKTIRNIQAVWQKDYPDDVFSYQFVDEQIAKFYEKEEQLTTLIRSFALIAILICCLGLYGMVSFMVTQRTKEIGVRKVLGAGVESIVLLFGKEFLILVLVAFLIAAPVGCYFASHWLTNFAYRIDLKWWIPASGCLIILVITLLTIGFKVIKASLMNPVKSLRME</sequence>
<evidence type="ECO:0000256" key="2">
    <source>
        <dbReference type="ARBA" id="ARBA00022475"/>
    </source>
</evidence>
<feature type="transmembrane region" description="Helical" evidence="6">
    <location>
        <begin position="680"/>
        <end position="701"/>
    </location>
</feature>
<dbReference type="GO" id="GO:0022857">
    <property type="term" value="F:transmembrane transporter activity"/>
    <property type="evidence" value="ECO:0007669"/>
    <property type="project" value="TreeGrafter"/>
</dbReference>
<organism evidence="9 10">
    <name type="scientific">Dyadobacter psychrotolerans</name>
    <dbReference type="NCBI Taxonomy" id="2541721"/>
    <lineage>
        <taxon>Bacteria</taxon>
        <taxon>Pseudomonadati</taxon>
        <taxon>Bacteroidota</taxon>
        <taxon>Cytophagia</taxon>
        <taxon>Cytophagales</taxon>
        <taxon>Spirosomataceae</taxon>
        <taxon>Dyadobacter</taxon>
    </lineage>
</organism>
<dbReference type="AlphaFoldDB" id="A0A4R5E2S1"/>
<feature type="transmembrane region" description="Helical" evidence="6">
    <location>
        <begin position="728"/>
        <end position="750"/>
    </location>
</feature>
<feature type="transmembrane region" description="Helical" evidence="6">
    <location>
        <begin position="762"/>
        <end position="785"/>
    </location>
</feature>
<keyword evidence="4 6" id="KW-1133">Transmembrane helix</keyword>
<dbReference type="EMBL" id="SMFL01000001">
    <property type="protein sequence ID" value="TDE18513.1"/>
    <property type="molecule type" value="Genomic_DNA"/>
</dbReference>
<feature type="transmembrane region" description="Helical" evidence="6">
    <location>
        <begin position="331"/>
        <end position="358"/>
    </location>
</feature>
<dbReference type="Pfam" id="PF12704">
    <property type="entry name" value="MacB_PCD"/>
    <property type="match status" value="1"/>
</dbReference>
<dbReference type="InterPro" id="IPR003838">
    <property type="entry name" value="ABC3_permease_C"/>
</dbReference>
<keyword evidence="5 6" id="KW-0472">Membrane</keyword>
<keyword evidence="10" id="KW-1185">Reference proteome</keyword>
<feature type="transmembrane region" description="Helical" evidence="6">
    <location>
        <begin position="21"/>
        <end position="41"/>
    </location>
</feature>
<evidence type="ECO:0000259" key="8">
    <source>
        <dbReference type="Pfam" id="PF12704"/>
    </source>
</evidence>
<evidence type="ECO:0000259" key="7">
    <source>
        <dbReference type="Pfam" id="PF02687"/>
    </source>
</evidence>
<evidence type="ECO:0000313" key="9">
    <source>
        <dbReference type="EMBL" id="TDE18513.1"/>
    </source>
</evidence>
<feature type="domain" description="ABC3 transporter permease C-terminal" evidence="7">
    <location>
        <begin position="290"/>
        <end position="408"/>
    </location>
</feature>
<comment type="subcellular location">
    <subcellularLocation>
        <location evidence="1">Cell membrane</location>
        <topology evidence="1">Multi-pass membrane protein</topology>
    </subcellularLocation>
</comment>
<feature type="transmembrane region" description="Helical" evidence="6">
    <location>
        <begin position="430"/>
        <end position="450"/>
    </location>
</feature>
<keyword evidence="2" id="KW-1003">Cell membrane</keyword>
<dbReference type="Proteomes" id="UP000294850">
    <property type="component" value="Unassembled WGS sequence"/>
</dbReference>
<dbReference type="GO" id="GO:0005886">
    <property type="term" value="C:plasma membrane"/>
    <property type="evidence" value="ECO:0007669"/>
    <property type="project" value="UniProtKB-SubCell"/>
</dbReference>
<reference evidence="9 10" key="1">
    <citation type="submission" date="2019-03" db="EMBL/GenBank/DDBJ databases">
        <title>Dyadobacter AR-3-6 sp. nov., isolated from arctic soil.</title>
        <authorList>
            <person name="Chaudhary D.K."/>
        </authorList>
    </citation>
    <scope>NUCLEOTIDE SEQUENCE [LARGE SCALE GENOMIC DNA]</scope>
    <source>
        <strain evidence="9 10">AR-3-6</strain>
    </source>
</reference>
<keyword evidence="3 6" id="KW-0812">Transmembrane</keyword>
<protein>
    <submittedName>
        <fullName evidence="9">ABC transporter permease</fullName>
    </submittedName>
</protein>
<dbReference type="Pfam" id="PF02687">
    <property type="entry name" value="FtsX"/>
    <property type="match status" value="2"/>
</dbReference>
<dbReference type="InterPro" id="IPR025857">
    <property type="entry name" value="MacB_PCD"/>
</dbReference>
<feature type="transmembrane region" description="Helical" evidence="6">
    <location>
        <begin position="284"/>
        <end position="306"/>
    </location>
</feature>
<feature type="transmembrane region" description="Helical" evidence="6">
    <location>
        <begin position="378"/>
        <end position="409"/>
    </location>
</feature>
<dbReference type="OrthoDB" id="5933722at2"/>
<evidence type="ECO:0000313" key="10">
    <source>
        <dbReference type="Proteomes" id="UP000294850"/>
    </source>
</evidence>
<accession>A0A4R5E2S1</accession>
<comment type="caution">
    <text evidence="9">The sequence shown here is derived from an EMBL/GenBank/DDBJ whole genome shotgun (WGS) entry which is preliminary data.</text>
</comment>
<dbReference type="PANTHER" id="PTHR30572">
    <property type="entry name" value="MEMBRANE COMPONENT OF TRANSPORTER-RELATED"/>
    <property type="match status" value="1"/>
</dbReference>
<evidence type="ECO:0000256" key="3">
    <source>
        <dbReference type="ARBA" id="ARBA00022692"/>
    </source>
</evidence>
<gene>
    <name evidence="9" type="ORF">E0F88_02960</name>
</gene>